<keyword evidence="2" id="KW-1185">Reference proteome</keyword>
<evidence type="ECO:0000313" key="2">
    <source>
        <dbReference type="Proteomes" id="UP000189703"/>
    </source>
</evidence>
<organism evidence="2 3">
    <name type="scientific">Nelumbo nucifera</name>
    <name type="common">Sacred lotus</name>
    <dbReference type="NCBI Taxonomy" id="4432"/>
    <lineage>
        <taxon>Eukaryota</taxon>
        <taxon>Viridiplantae</taxon>
        <taxon>Streptophyta</taxon>
        <taxon>Embryophyta</taxon>
        <taxon>Tracheophyta</taxon>
        <taxon>Spermatophyta</taxon>
        <taxon>Magnoliopsida</taxon>
        <taxon>Proteales</taxon>
        <taxon>Nelumbonaceae</taxon>
        <taxon>Nelumbo</taxon>
    </lineage>
</organism>
<gene>
    <name evidence="3" type="primary">LOC104597924</name>
</gene>
<name>A0A1U8A031_NELNU</name>
<dbReference type="GeneID" id="104597924"/>
<evidence type="ECO:0000313" key="3">
    <source>
        <dbReference type="RefSeq" id="XP_010258023.1"/>
    </source>
</evidence>
<protein>
    <submittedName>
        <fullName evidence="3">Uncharacterized protein LOC104597924</fullName>
    </submittedName>
</protein>
<feature type="region of interest" description="Disordered" evidence="1">
    <location>
        <begin position="1"/>
        <end position="27"/>
    </location>
</feature>
<dbReference type="RefSeq" id="XP_010258023.1">
    <property type="nucleotide sequence ID" value="XM_010259721.2"/>
</dbReference>
<feature type="compositionally biased region" description="Basic residues" evidence="1">
    <location>
        <begin position="238"/>
        <end position="247"/>
    </location>
</feature>
<evidence type="ECO:0000256" key="1">
    <source>
        <dbReference type="SAM" id="MobiDB-lite"/>
    </source>
</evidence>
<accession>A0A1U8A031</accession>
<proteinExistence type="predicted"/>
<feature type="region of interest" description="Disordered" evidence="1">
    <location>
        <begin position="226"/>
        <end position="265"/>
    </location>
</feature>
<dbReference type="AlphaFoldDB" id="A0A1U8A031"/>
<sequence>MQPSKSMAMAMASGPDEQSDKLKKRKKRGLRSLYSIYLEEDLKERIHGSEFKSDKKARKRNQGPEEEKGKLKRGRKIKKMYSFPSKFNDMDLKITVDDAEDGPHEENKRKQHDTSLGKGYLVEGMLEAALINEEEGVIANKTVREKMHNEFENDNLGKNPPKETTSRGIKTTSMAVQNNVEVHVLEEIVADKKHSSLEYTYLGEKILDGSGLQLLAYAASVVEENTHNKRMEQEKGKKNEKRWRKRKTYDAHESNNKLIPEAAGG</sequence>
<feature type="region of interest" description="Disordered" evidence="1">
    <location>
        <begin position="47"/>
        <end position="78"/>
    </location>
</feature>
<feature type="compositionally biased region" description="Basic and acidic residues" evidence="1">
    <location>
        <begin position="226"/>
        <end position="237"/>
    </location>
</feature>
<reference evidence="3" key="1">
    <citation type="submission" date="2025-08" db="UniProtKB">
        <authorList>
            <consortium name="RefSeq"/>
        </authorList>
    </citation>
    <scope>IDENTIFICATION</scope>
</reference>
<dbReference type="KEGG" id="nnu:104597924"/>
<dbReference type="Proteomes" id="UP000189703">
    <property type="component" value="Unplaced"/>
</dbReference>